<dbReference type="Proteomes" id="UP000007722">
    <property type="component" value="Chromosome"/>
</dbReference>
<organism evidence="1 2">
    <name type="scientific">Methanococcus voltae (strain ATCC BAA-1334 / A3)</name>
    <dbReference type="NCBI Taxonomy" id="456320"/>
    <lineage>
        <taxon>Archaea</taxon>
        <taxon>Methanobacteriati</taxon>
        <taxon>Methanobacteriota</taxon>
        <taxon>Methanomada group</taxon>
        <taxon>Methanococci</taxon>
        <taxon>Methanococcales</taxon>
        <taxon>Methanococcaceae</taxon>
        <taxon>Methanococcus</taxon>
    </lineage>
</organism>
<reference evidence="1 2" key="1">
    <citation type="submission" date="2010-05" db="EMBL/GenBank/DDBJ databases">
        <title>Complete sequence of Methanococcus voltae A3.</title>
        <authorList>
            <consortium name="US DOE Joint Genome Institute"/>
            <person name="Lucas S."/>
            <person name="Copeland A."/>
            <person name="Lapidus A."/>
            <person name="Cheng J.-F."/>
            <person name="Bruce D."/>
            <person name="Goodwin L."/>
            <person name="Pitluck S."/>
            <person name="Lowry S."/>
            <person name="Clum A."/>
            <person name="Land M."/>
            <person name="Hauser L."/>
            <person name="Kyrpides N."/>
            <person name="Mikhailova N."/>
            <person name="Whitman W.B."/>
            <person name="Woyke T."/>
        </authorList>
    </citation>
    <scope>NUCLEOTIDE SEQUENCE [LARGE SCALE GENOMIC DNA]</scope>
    <source>
        <strain evidence="2">ATCC BAA-1334 / A3</strain>
    </source>
</reference>
<dbReference type="OrthoDB" id="62191at2157"/>
<accession>D7DSF9</accession>
<keyword evidence="2" id="KW-1185">Reference proteome</keyword>
<dbReference type="KEGG" id="mvo:Mvol_0409"/>
<gene>
    <name evidence="1" type="ordered locus">Mvol_0409</name>
</gene>
<evidence type="ECO:0000313" key="2">
    <source>
        <dbReference type="Proteomes" id="UP000007722"/>
    </source>
</evidence>
<dbReference type="eggNOG" id="arCOG09508">
    <property type="taxonomic scope" value="Archaea"/>
</dbReference>
<sequence length="248" mass="28327">MKKLFLPVLNITNLDGFEITEEWLSKNYETLKGKPVNVDHNYDKNSNYAVGHVSEIILSKTNELYAVVEVFEEIYELKNNLRGCSIEYNENTSGEEGIIRALALCFETTPKVEFAKSNGNIDVAELLASIKNEINEINEINCENSNSMTNFEEPGDKLDVIISEIGLLKDFCNKNNSLLKMIIKKSDEKNEIMASMYFNNFDKPFDESNDESFSRISKNSLKSFKNNIKDENIPNPNNKSLKSFNIDF</sequence>
<protein>
    <submittedName>
        <fullName evidence="1">Uncharacterized protein</fullName>
    </submittedName>
</protein>
<evidence type="ECO:0000313" key="1">
    <source>
        <dbReference type="EMBL" id="ADI36069.1"/>
    </source>
</evidence>
<name>D7DSF9_METV3</name>
<proteinExistence type="predicted"/>
<dbReference type="AlphaFoldDB" id="D7DSF9"/>
<dbReference type="STRING" id="456320.Mvol_0409"/>
<dbReference type="HOGENOM" id="CLU_1118231_0_0_2"/>
<dbReference type="FunCoup" id="D7DSF9">
    <property type="interactions" value="5"/>
</dbReference>
<dbReference type="InParanoid" id="D7DSF9"/>
<dbReference type="EMBL" id="CP002057">
    <property type="protein sequence ID" value="ADI36069.1"/>
    <property type="molecule type" value="Genomic_DNA"/>
</dbReference>